<dbReference type="VEuPathDB" id="CryptoDB:Vbra_6833"/>
<protein>
    <submittedName>
        <fullName evidence="2">Uncharacterized protein</fullName>
    </submittedName>
</protein>
<feature type="region of interest" description="Disordered" evidence="1">
    <location>
        <begin position="204"/>
        <end position="359"/>
    </location>
</feature>
<feature type="compositionally biased region" description="Basic and acidic residues" evidence="1">
    <location>
        <begin position="297"/>
        <end position="307"/>
    </location>
</feature>
<evidence type="ECO:0000256" key="1">
    <source>
        <dbReference type="SAM" id="MobiDB-lite"/>
    </source>
</evidence>
<organism evidence="2 3">
    <name type="scientific">Vitrella brassicaformis (strain CCMP3155)</name>
    <dbReference type="NCBI Taxonomy" id="1169540"/>
    <lineage>
        <taxon>Eukaryota</taxon>
        <taxon>Sar</taxon>
        <taxon>Alveolata</taxon>
        <taxon>Colpodellida</taxon>
        <taxon>Vitrellaceae</taxon>
        <taxon>Vitrella</taxon>
    </lineage>
</organism>
<feature type="compositionally biased region" description="Low complexity" evidence="1">
    <location>
        <begin position="250"/>
        <end position="260"/>
    </location>
</feature>
<feature type="compositionally biased region" description="Basic and acidic residues" evidence="1">
    <location>
        <begin position="166"/>
        <end position="178"/>
    </location>
</feature>
<feature type="region of interest" description="Disordered" evidence="1">
    <location>
        <begin position="148"/>
        <end position="180"/>
    </location>
</feature>
<dbReference type="EMBL" id="CDMY01000069">
    <property type="protein sequence ID" value="CEL92375.1"/>
    <property type="molecule type" value="Genomic_DNA"/>
</dbReference>
<name>A0A0G4E8Z3_VITBC</name>
<reference evidence="2 3" key="1">
    <citation type="submission" date="2014-11" db="EMBL/GenBank/DDBJ databases">
        <authorList>
            <person name="Zhu J."/>
            <person name="Qi W."/>
            <person name="Song R."/>
        </authorList>
    </citation>
    <scope>NUCLEOTIDE SEQUENCE [LARGE SCALE GENOMIC DNA]</scope>
</reference>
<gene>
    <name evidence="2" type="ORF">Vbra_6833</name>
</gene>
<feature type="compositionally biased region" description="Pro residues" evidence="1">
    <location>
        <begin position="219"/>
        <end position="228"/>
    </location>
</feature>
<feature type="compositionally biased region" description="Low complexity" evidence="1">
    <location>
        <begin position="45"/>
        <end position="54"/>
    </location>
</feature>
<dbReference type="OMA" id="RDYHEEG"/>
<proteinExistence type="predicted"/>
<evidence type="ECO:0000313" key="2">
    <source>
        <dbReference type="EMBL" id="CEL92375.1"/>
    </source>
</evidence>
<dbReference type="AlphaFoldDB" id="A0A0G4E8Z3"/>
<keyword evidence="3" id="KW-1185">Reference proteome</keyword>
<feature type="compositionally biased region" description="Low complexity" evidence="1">
    <location>
        <begin position="308"/>
        <end position="324"/>
    </location>
</feature>
<dbReference type="InParanoid" id="A0A0G4E8Z3"/>
<feature type="compositionally biased region" description="Polar residues" evidence="1">
    <location>
        <begin position="282"/>
        <end position="292"/>
    </location>
</feature>
<feature type="compositionally biased region" description="Basic and acidic residues" evidence="1">
    <location>
        <begin position="9"/>
        <end position="20"/>
    </location>
</feature>
<dbReference type="Proteomes" id="UP000041254">
    <property type="component" value="Unassembled WGS sequence"/>
</dbReference>
<feature type="region of interest" description="Disordered" evidence="1">
    <location>
        <begin position="1"/>
        <end position="127"/>
    </location>
</feature>
<accession>A0A0G4E8Z3</accession>
<evidence type="ECO:0000313" key="3">
    <source>
        <dbReference type="Proteomes" id="UP000041254"/>
    </source>
</evidence>
<feature type="compositionally biased region" description="Low complexity" evidence="1">
    <location>
        <begin position="69"/>
        <end position="85"/>
    </location>
</feature>
<feature type="region of interest" description="Disordered" evidence="1">
    <location>
        <begin position="534"/>
        <end position="559"/>
    </location>
</feature>
<sequence>MGRLSGAVEEAKKEGKDVVKKVSGVPRKQGRALGEGRGCSPLGGSWSSHSSSSSQTWADGLSDRRPLIPSTAAAEAAPASRRCTAVEAAPTVRRTPFWVPAPPRPRLPQRREATEAPAAQPSADGAQVQARAASACAAPLTLEGAVLPVASPTRRHEPPPTIPAVEEVKEVKEPKEAKTTPVADVQLIADLSVISVEDVEVASVMSGEPPSADNTLKESPPPPPPLPPADEEEEKKPVVKAPSLTPTPPAAQEATAAEPKPVVPPELPDPKEQQPAAVDVAATSSAEESGGTQVARRGRDGGQRERASGSSPSTSAASPADGDSIPSEEDASPQPSPQPSPSSGPLLPHPATSTIDPTVAPFSSKAVPLEMHSFGSSYYFNNRTISIAAEVQGRECIVKFRAPRALLRQMGALCADPADQEELNEAALRGIEDEGQLLHRLEGQLKAPPLVSKEEFEGHDALNLTQVTLLRAAASHQVAHRLTSHTALKPFQQDFGQPLSTGPLKSVAATSRHIIHKGLVKALDTLRHFGSPKILHPLPSHAPEGYPRPGPSSPELRDYHEEGSMDVGLRQQPQPVHGYLRGGADGRHGGTRGAPGIVQDLHGWARFEWDGNNGTLCSRLTEFRGEQKQAATGCAGKDKRLQFQKQGLADATKAHDDLMIDIEAYIDRYTKDKRC</sequence>